<comment type="caution">
    <text evidence="9">The sequence shown here is derived from an EMBL/GenBank/DDBJ whole genome shotgun (WGS) entry which is preliminary data.</text>
</comment>
<dbReference type="EMBL" id="JBBHJY010000003">
    <property type="protein sequence ID" value="MEJ6010041.1"/>
    <property type="molecule type" value="Genomic_DNA"/>
</dbReference>
<evidence type="ECO:0000313" key="9">
    <source>
        <dbReference type="EMBL" id="MEJ6010041.1"/>
    </source>
</evidence>
<evidence type="ECO:0000256" key="2">
    <source>
        <dbReference type="ARBA" id="ARBA00022448"/>
    </source>
</evidence>
<dbReference type="Pfam" id="PF05977">
    <property type="entry name" value="MFS_3"/>
    <property type="match status" value="1"/>
</dbReference>
<evidence type="ECO:0000256" key="5">
    <source>
        <dbReference type="ARBA" id="ARBA00022989"/>
    </source>
</evidence>
<feature type="transmembrane region" description="Helical" evidence="7">
    <location>
        <begin position="177"/>
        <end position="203"/>
    </location>
</feature>
<proteinExistence type="predicted"/>
<feature type="transmembrane region" description="Helical" evidence="7">
    <location>
        <begin position="146"/>
        <end position="165"/>
    </location>
</feature>
<feature type="transmembrane region" description="Helical" evidence="7">
    <location>
        <begin position="118"/>
        <end position="134"/>
    </location>
</feature>
<keyword evidence="10" id="KW-1185">Reference proteome</keyword>
<dbReference type="RefSeq" id="WP_339966442.1">
    <property type="nucleotide sequence ID" value="NZ_JBBHJY010000003.1"/>
</dbReference>
<feature type="transmembrane region" description="Helical" evidence="7">
    <location>
        <begin position="386"/>
        <end position="406"/>
    </location>
</feature>
<evidence type="ECO:0000256" key="1">
    <source>
        <dbReference type="ARBA" id="ARBA00004651"/>
    </source>
</evidence>
<dbReference type="PROSITE" id="PS50850">
    <property type="entry name" value="MFS"/>
    <property type="match status" value="1"/>
</dbReference>
<dbReference type="InterPro" id="IPR036259">
    <property type="entry name" value="MFS_trans_sf"/>
</dbReference>
<sequence>MQVSDSGQAASAASGGTFAPLREKTFRRIWTSSLFSNFGQLILGVGAAWEMTKLSNDPSMVALVQTALMLPLMLVAVPAGALADMFDRRKIALTGLAFAAVSGAALSALAFAGLTTPWLLLAFCVLIGAGVSLYSPSWQASIGEQVSNEHLPAAIALGTISYNLARSFGPALGGLVVLAWGAQAAFAINAAAYVPLWIAFLFWTRRHVPSRLPPERLDRAIVTGARYALHAPQIRSVLARAFLFGFASAPLSALAPLIAKDQLQGNAGTYGLMLGAAGVGAVFGALQIARLRKAIGTERAVRLMALGTGAFMVVIAFTRSEAVVLTAMFVTGACSIMSYSMLNVGVQLTAPRWVTARALSLFSSALTGGIAIGSAVWGAAVAPYGLPLVFAVSGIAVILTVIVGFISPLPHSDGEGQDTIGLDNEVAVSLDLSMRSGPVCVEIEYDVDPEHARNFYDVMRRVQKVRMRNGGFNWTISRDIGASNIWLERYHCPTWGDYLRMRDRYTMADSDTQAEADAFNRSGHGTRVRRWLERPYGSVRWQADSPDPKVGTINYMGP</sequence>
<feature type="transmembrane region" description="Helical" evidence="7">
    <location>
        <begin position="358"/>
        <end position="380"/>
    </location>
</feature>
<evidence type="ECO:0000256" key="3">
    <source>
        <dbReference type="ARBA" id="ARBA00022475"/>
    </source>
</evidence>
<evidence type="ECO:0000256" key="7">
    <source>
        <dbReference type="SAM" id="Phobius"/>
    </source>
</evidence>
<dbReference type="InterPro" id="IPR010290">
    <property type="entry name" value="TM_effector"/>
</dbReference>
<accession>A0ABU8S8Z5</accession>
<dbReference type="Gene3D" id="1.20.1250.20">
    <property type="entry name" value="MFS general substrate transporter like domains"/>
    <property type="match status" value="1"/>
</dbReference>
<organism evidence="9 10">
    <name type="scientific">Novosphingobium aquae</name>
    <dbReference type="NCBI Taxonomy" id="3133435"/>
    <lineage>
        <taxon>Bacteria</taxon>
        <taxon>Pseudomonadati</taxon>
        <taxon>Pseudomonadota</taxon>
        <taxon>Alphaproteobacteria</taxon>
        <taxon>Sphingomonadales</taxon>
        <taxon>Sphingomonadaceae</taxon>
        <taxon>Novosphingobium</taxon>
    </lineage>
</organism>
<reference evidence="9 10" key="1">
    <citation type="submission" date="2024-03" db="EMBL/GenBank/DDBJ databases">
        <authorList>
            <person name="Jo J.-H."/>
        </authorList>
    </citation>
    <scope>NUCLEOTIDE SEQUENCE [LARGE SCALE GENOMIC DNA]</scope>
    <source>
        <strain evidence="9 10">AS3R-12</strain>
    </source>
</reference>
<dbReference type="CDD" id="cd06173">
    <property type="entry name" value="MFS_MefA_like"/>
    <property type="match status" value="1"/>
</dbReference>
<keyword evidence="2" id="KW-0813">Transport</keyword>
<protein>
    <submittedName>
        <fullName evidence="9">MFS transporter</fullName>
    </submittedName>
</protein>
<evidence type="ECO:0000256" key="4">
    <source>
        <dbReference type="ARBA" id="ARBA00022692"/>
    </source>
</evidence>
<comment type="subcellular location">
    <subcellularLocation>
        <location evidence="1">Cell membrane</location>
        <topology evidence="1">Multi-pass membrane protein</topology>
    </subcellularLocation>
</comment>
<feature type="transmembrane region" description="Helical" evidence="7">
    <location>
        <begin position="300"/>
        <end position="317"/>
    </location>
</feature>
<dbReference type="Proteomes" id="UP001379235">
    <property type="component" value="Unassembled WGS sequence"/>
</dbReference>
<feature type="transmembrane region" description="Helical" evidence="7">
    <location>
        <begin position="323"/>
        <end position="346"/>
    </location>
</feature>
<feature type="transmembrane region" description="Helical" evidence="7">
    <location>
        <begin position="91"/>
        <end position="112"/>
    </location>
</feature>
<feature type="transmembrane region" description="Helical" evidence="7">
    <location>
        <begin position="270"/>
        <end position="288"/>
    </location>
</feature>
<keyword evidence="3" id="KW-1003">Cell membrane</keyword>
<evidence type="ECO:0000256" key="6">
    <source>
        <dbReference type="ARBA" id="ARBA00023136"/>
    </source>
</evidence>
<dbReference type="PANTHER" id="PTHR23513:SF11">
    <property type="entry name" value="STAPHYLOFERRIN A TRANSPORTER"/>
    <property type="match status" value="1"/>
</dbReference>
<dbReference type="SUPFAM" id="SSF103473">
    <property type="entry name" value="MFS general substrate transporter"/>
    <property type="match status" value="1"/>
</dbReference>
<feature type="domain" description="Major facilitator superfamily (MFS) profile" evidence="8">
    <location>
        <begin position="25"/>
        <end position="411"/>
    </location>
</feature>
<gene>
    <name evidence="9" type="ORF">WG900_08910</name>
</gene>
<dbReference type="PANTHER" id="PTHR23513">
    <property type="entry name" value="INTEGRAL MEMBRANE EFFLUX PROTEIN-RELATED"/>
    <property type="match status" value="1"/>
</dbReference>
<keyword evidence="4 7" id="KW-0812">Transmembrane</keyword>
<evidence type="ECO:0000313" key="10">
    <source>
        <dbReference type="Proteomes" id="UP001379235"/>
    </source>
</evidence>
<keyword evidence="6 7" id="KW-0472">Membrane</keyword>
<feature type="transmembrane region" description="Helical" evidence="7">
    <location>
        <begin position="61"/>
        <end position="79"/>
    </location>
</feature>
<keyword evidence="5 7" id="KW-1133">Transmembrane helix</keyword>
<evidence type="ECO:0000259" key="8">
    <source>
        <dbReference type="PROSITE" id="PS50850"/>
    </source>
</evidence>
<dbReference type="InterPro" id="IPR020846">
    <property type="entry name" value="MFS_dom"/>
</dbReference>
<name>A0ABU8S8Z5_9SPHN</name>
<feature type="transmembrane region" description="Helical" evidence="7">
    <location>
        <begin position="29"/>
        <end position="49"/>
    </location>
</feature>
<feature type="transmembrane region" description="Helical" evidence="7">
    <location>
        <begin position="237"/>
        <end position="258"/>
    </location>
</feature>